<evidence type="ECO:0000256" key="6">
    <source>
        <dbReference type="ARBA" id="ARBA00023136"/>
    </source>
</evidence>
<dbReference type="KEGG" id="srt:Srot_2331"/>
<evidence type="ECO:0000256" key="7">
    <source>
        <dbReference type="ARBA" id="ARBA00043987"/>
    </source>
</evidence>
<keyword evidence="4 8" id="KW-0812">Transmembrane</keyword>
<feature type="transmembrane region" description="Helical" evidence="8">
    <location>
        <begin position="220"/>
        <end position="238"/>
    </location>
</feature>
<feature type="transmembrane region" description="Helical" evidence="8">
    <location>
        <begin position="53"/>
        <end position="75"/>
    </location>
</feature>
<accession>D6ZAP4</accession>
<dbReference type="RefSeq" id="WP_013139230.1">
    <property type="nucleotide sequence ID" value="NC_014168.1"/>
</dbReference>
<dbReference type="EMBL" id="CP001958">
    <property type="protein sequence ID" value="ADG98780.1"/>
    <property type="molecule type" value="Genomic_DNA"/>
</dbReference>
<feature type="transmembrane region" description="Helical" evidence="8">
    <location>
        <begin position="524"/>
        <end position="544"/>
    </location>
</feature>
<name>D6ZAP4_SEGRD</name>
<dbReference type="NCBIfam" id="NF038066">
    <property type="entry name" value="MptB"/>
    <property type="match status" value="1"/>
</dbReference>
<keyword evidence="6 8" id="KW-0472">Membrane</keyword>
<dbReference type="GO" id="GO:0016020">
    <property type="term" value="C:membrane"/>
    <property type="evidence" value="ECO:0007669"/>
    <property type="project" value="UniProtKB-SubCell"/>
</dbReference>
<proteinExistence type="inferred from homology"/>
<evidence type="ECO:0000256" key="4">
    <source>
        <dbReference type="ARBA" id="ARBA00022692"/>
    </source>
</evidence>
<gene>
    <name evidence="9" type="ordered locus">Srot_2331</name>
</gene>
<comment type="similarity">
    <text evidence="7">Belongs to the MptA/B family.</text>
</comment>
<feature type="transmembrane region" description="Helical" evidence="8">
    <location>
        <begin position="493"/>
        <end position="518"/>
    </location>
</feature>
<evidence type="ECO:0000313" key="10">
    <source>
        <dbReference type="Proteomes" id="UP000002247"/>
    </source>
</evidence>
<feature type="transmembrane region" description="Helical" evidence="8">
    <location>
        <begin position="186"/>
        <end position="208"/>
    </location>
</feature>
<keyword evidence="2 9" id="KW-0328">Glycosyltransferase</keyword>
<keyword evidence="10" id="KW-1185">Reference proteome</keyword>
<keyword evidence="5 8" id="KW-1133">Transmembrane helix</keyword>
<dbReference type="STRING" id="640132.Srot_2331"/>
<organism evidence="9 10">
    <name type="scientific">Segniliparus rotundus (strain ATCC BAA-972 / CDC 1076 / CIP 108378 / DSM 44985 / JCM 13578)</name>
    <dbReference type="NCBI Taxonomy" id="640132"/>
    <lineage>
        <taxon>Bacteria</taxon>
        <taxon>Bacillati</taxon>
        <taxon>Actinomycetota</taxon>
        <taxon>Actinomycetes</taxon>
        <taxon>Mycobacteriales</taxon>
        <taxon>Segniliparaceae</taxon>
        <taxon>Segniliparus</taxon>
    </lineage>
</organism>
<dbReference type="Proteomes" id="UP000002247">
    <property type="component" value="Chromosome"/>
</dbReference>
<dbReference type="Pfam" id="PF26314">
    <property type="entry name" value="MptA_B_family"/>
    <property type="match status" value="1"/>
</dbReference>
<protein>
    <submittedName>
        <fullName evidence="9">Mannosyltransferase MptB</fullName>
    </submittedName>
</protein>
<dbReference type="AlphaFoldDB" id="D6ZAP4"/>
<evidence type="ECO:0000256" key="3">
    <source>
        <dbReference type="ARBA" id="ARBA00022679"/>
    </source>
</evidence>
<feature type="transmembrane region" description="Helical" evidence="8">
    <location>
        <begin position="323"/>
        <end position="347"/>
    </location>
</feature>
<dbReference type="OrthoDB" id="5242303at2"/>
<comment type="subcellular location">
    <subcellularLocation>
        <location evidence="1">Membrane</location>
        <topology evidence="1">Multi-pass membrane protein</topology>
    </subcellularLocation>
</comment>
<dbReference type="InterPro" id="IPR049829">
    <property type="entry name" value="MptA/B-like"/>
</dbReference>
<reference evidence="9 10" key="1">
    <citation type="journal article" date="2010" name="Stand. Genomic Sci.">
        <title>Complete genome sequence of Segniliparus rotundus type strain (CDC 1076).</title>
        <authorList>
            <person name="Sikorski J."/>
            <person name="Lapidus A."/>
            <person name="Copeland A."/>
            <person name="Misra M."/>
            <person name="Glavina Del Rio T."/>
            <person name="Nolan M."/>
            <person name="Lucas S."/>
            <person name="Chen F."/>
            <person name="Tice H."/>
            <person name="Cheng J.F."/>
            <person name="Jando M."/>
            <person name="Schneider S."/>
            <person name="Bruce D."/>
            <person name="Goodwin L."/>
            <person name="Pitluck S."/>
            <person name="Liolios K."/>
            <person name="Mikhailova N."/>
            <person name="Pati A."/>
            <person name="Ivanova N."/>
            <person name="Mavromatis K."/>
            <person name="Chen A."/>
            <person name="Palaniappan K."/>
            <person name="Chertkov O."/>
            <person name="Land M."/>
            <person name="Hauser L."/>
            <person name="Chang Y.J."/>
            <person name="Jeffries C.D."/>
            <person name="Brettin T."/>
            <person name="Detter J.C."/>
            <person name="Han C."/>
            <person name="Rohde M."/>
            <person name="Goker M."/>
            <person name="Bristow J."/>
            <person name="Eisen J.A."/>
            <person name="Markowitz V."/>
            <person name="Hugenholtz P."/>
            <person name="Kyrpides N.C."/>
            <person name="Klenk H.P."/>
        </authorList>
    </citation>
    <scope>NUCLEOTIDE SEQUENCE [LARGE SCALE GENOMIC DNA]</scope>
    <source>
        <strain evidence="10">ATCC BAA-972 / CDC 1076 / CIP 108378 / DSM 44985 / JCM 13578</strain>
    </source>
</reference>
<keyword evidence="3 9" id="KW-0808">Transferase</keyword>
<feature type="transmembrane region" description="Helical" evidence="8">
    <location>
        <begin position="394"/>
        <end position="415"/>
    </location>
</feature>
<evidence type="ECO:0000256" key="5">
    <source>
        <dbReference type="ARBA" id="ARBA00022989"/>
    </source>
</evidence>
<feature type="transmembrane region" description="Helical" evidence="8">
    <location>
        <begin position="12"/>
        <end position="33"/>
    </location>
</feature>
<dbReference type="GO" id="GO:0016757">
    <property type="term" value="F:glycosyltransferase activity"/>
    <property type="evidence" value="ECO:0007669"/>
    <property type="project" value="UniProtKB-KW"/>
</dbReference>
<dbReference type="eggNOG" id="ENOG502ZKU6">
    <property type="taxonomic scope" value="Bacteria"/>
</dbReference>
<evidence type="ECO:0000313" key="9">
    <source>
        <dbReference type="EMBL" id="ADG98780.1"/>
    </source>
</evidence>
<evidence type="ECO:0000256" key="2">
    <source>
        <dbReference type="ARBA" id="ARBA00022676"/>
    </source>
</evidence>
<dbReference type="HOGENOM" id="CLU_023913_0_0_11"/>
<feature type="transmembrane region" description="Helical" evidence="8">
    <location>
        <begin position="96"/>
        <end position="117"/>
    </location>
</feature>
<feature type="transmembrane region" description="Helical" evidence="8">
    <location>
        <begin position="422"/>
        <end position="439"/>
    </location>
</feature>
<evidence type="ECO:0000256" key="1">
    <source>
        <dbReference type="ARBA" id="ARBA00004141"/>
    </source>
</evidence>
<evidence type="ECO:0000256" key="8">
    <source>
        <dbReference type="SAM" id="Phobius"/>
    </source>
</evidence>
<sequence>MSFAASSDRFALIRRFGTTGSILIALGGLGVGAQPVLQDPVRGARFFGLFERTLAASATMVFVGLAILVLAWLLLGRVLLAEPRQNCRGAAEGDRVAMMRKIVVLWSAPLVLAPPMFSQDVYSYLAHGMAARRGLDPYRYGPADALGHTDVFVRSVPTIWQNTPSPYGPLFIVISRWIAAATEYHVVAAVLAHRLVALAGVGMILWALPRLARRCGTDQAKAFWLGALNPLVFLHLVSGAHNDSLMIGLMLVGVELSLRGVRDWPQGRIAPGRPRALLETLGGAVVVTAAAMVKLPAELALGFVGVQLAGKAAPAEAGLPRRVLAVGAAGAVLGLVSLAVTLLLSWAGGYRLAWTHTLGAAAKTLNWLSPPTVIARLGGYLGEFIGLGNHTDSVITVTWTLTTVAAGCAVGWLMLKTLQGRIHPVGGIGVAFTIVVALLPTIHTWYALWALVPLSAWVVGCGQSHPPGPHPNTDPRENSDNCPVVRPEHRKALVVVITVLSFMAYPSGGFSLPFILLFGQTTGIAAAIALGALVFGWQWLTAPLSEQWNRRERRIGTS</sequence>